<evidence type="ECO:0000313" key="2">
    <source>
        <dbReference type="EMBL" id="CAD7283916.1"/>
    </source>
</evidence>
<gene>
    <name evidence="2" type="ORF">NMOB1V02_LOCUS11524</name>
</gene>
<evidence type="ECO:0008006" key="4">
    <source>
        <dbReference type="Google" id="ProtNLM"/>
    </source>
</evidence>
<evidence type="ECO:0000313" key="3">
    <source>
        <dbReference type="Proteomes" id="UP000678499"/>
    </source>
</evidence>
<dbReference type="EMBL" id="CAJPEX010006422">
    <property type="protein sequence ID" value="CAG0924068.1"/>
    <property type="molecule type" value="Genomic_DNA"/>
</dbReference>
<proteinExistence type="predicted"/>
<dbReference type="GO" id="GO:0008775">
    <property type="term" value="F:acetate CoA-transferase activity"/>
    <property type="evidence" value="ECO:0007669"/>
    <property type="project" value="InterPro"/>
</dbReference>
<protein>
    <recommendedName>
        <fullName evidence="4">Acetyl-CoA hydrolase</fullName>
    </recommendedName>
</protein>
<organism evidence="2">
    <name type="scientific">Notodromas monacha</name>
    <dbReference type="NCBI Taxonomy" id="399045"/>
    <lineage>
        <taxon>Eukaryota</taxon>
        <taxon>Metazoa</taxon>
        <taxon>Ecdysozoa</taxon>
        <taxon>Arthropoda</taxon>
        <taxon>Crustacea</taxon>
        <taxon>Oligostraca</taxon>
        <taxon>Ostracoda</taxon>
        <taxon>Podocopa</taxon>
        <taxon>Podocopida</taxon>
        <taxon>Cypridocopina</taxon>
        <taxon>Cypridoidea</taxon>
        <taxon>Cyprididae</taxon>
        <taxon>Notodromas</taxon>
    </lineage>
</organism>
<dbReference type="PANTHER" id="PTHR21432:SF20">
    <property type="entry name" value="ACETYL-COA HYDROLASE"/>
    <property type="match status" value="1"/>
</dbReference>
<dbReference type="EMBL" id="OA888459">
    <property type="protein sequence ID" value="CAD7283916.1"/>
    <property type="molecule type" value="Genomic_DNA"/>
</dbReference>
<dbReference type="GO" id="GO:0006083">
    <property type="term" value="P:acetate metabolic process"/>
    <property type="evidence" value="ECO:0007669"/>
    <property type="project" value="InterPro"/>
</dbReference>
<keyword evidence="3" id="KW-1185">Reference proteome</keyword>
<dbReference type="InterPro" id="IPR046433">
    <property type="entry name" value="ActCoA_hydro"/>
</dbReference>
<dbReference type="Gene3D" id="3.30.750.70">
    <property type="entry name" value="4-hydroxybutyrate coenzyme like domains"/>
    <property type="match status" value="1"/>
</dbReference>
<feature type="region of interest" description="Disordered" evidence="1">
    <location>
        <begin position="18"/>
        <end position="49"/>
    </location>
</feature>
<sequence length="200" mass="21682">ITKKNTYIIVVPVLDTDSDEVSGSRGGGPSVSTPASRRRGGKKISPPEIGELGLRVNKNLPLTYGDGIIHESHVDAFVEDHRPMPQHPCRKRSPAEDKIGQLIAQELVQDGATLQLGIGAIPDAALHALSGHKHLGIHSEMFSDGLIDLIETGAVTNHLKRLSPGKTVSAFCVGSQRLYDYIHENPFISELFIFCAYITL</sequence>
<reference evidence="2" key="1">
    <citation type="submission" date="2020-11" db="EMBL/GenBank/DDBJ databases">
        <authorList>
            <person name="Tran Van P."/>
        </authorList>
    </citation>
    <scope>NUCLEOTIDE SEQUENCE</scope>
</reference>
<dbReference type="AlphaFoldDB" id="A0A7R9C0U8"/>
<dbReference type="InterPro" id="IPR037171">
    <property type="entry name" value="NagB/RpiA_transferase-like"/>
</dbReference>
<name>A0A7R9C0U8_9CRUS</name>
<dbReference type="PANTHER" id="PTHR21432">
    <property type="entry name" value="ACETYL-COA HYDROLASE-RELATED"/>
    <property type="match status" value="1"/>
</dbReference>
<dbReference type="Proteomes" id="UP000678499">
    <property type="component" value="Unassembled WGS sequence"/>
</dbReference>
<evidence type="ECO:0000256" key="1">
    <source>
        <dbReference type="SAM" id="MobiDB-lite"/>
    </source>
</evidence>
<dbReference type="Gene3D" id="3.40.1080.10">
    <property type="entry name" value="Glutaconate Coenzyme A-transferase"/>
    <property type="match status" value="1"/>
</dbReference>
<feature type="non-terminal residue" evidence="2">
    <location>
        <position position="200"/>
    </location>
</feature>
<dbReference type="OrthoDB" id="10250396at2759"/>
<dbReference type="GO" id="GO:0005739">
    <property type="term" value="C:mitochondrion"/>
    <property type="evidence" value="ECO:0007669"/>
    <property type="project" value="TreeGrafter"/>
</dbReference>
<accession>A0A7R9C0U8</accession>
<dbReference type="SUPFAM" id="SSF100950">
    <property type="entry name" value="NagB/RpiA/CoA transferase-like"/>
    <property type="match status" value="1"/>
</dbReference>